<comment type="caution">
    <text evidence="1">The sequence shown here is derived from an EMBL/GenBank/DDBJ whole genome shotgun (WGS) entry which is preliminary data.</text>
</comment>
<evidence type="ECO:0000313" key="1">
    <source>
        <dbReference type="EMBL" id="MRX11833.1"/>
    </source>
</evidence>
<reference evidence="1 2" key="1">
    <citation type="submission" date="2019-11" db="EMBL/GenBank/DDBJ databases">
        <title>Novel species isolated from a subtropical stream in China.</title>
        <authorList>
            <person name="Lu H."/>
        </authorList>
    </citation>
    <scope>NUCLEOTIDE SEQUENCE [LARGE SCALE GENOMIC DNA]</scope>
    <source>
        <strain evidence="1 2">FT25W</strain>
    </source>
</reference>
<evidence type="ECO:0000313" key="2">
    <source>
        <dbReference type="Proteomes" id="UP000481037"/>
    </source>
</evidence>
<dbReference type="EMBL" id="WKJM01000051">
    <property type="protein sequence ID" value="MRX11833.1"/>
    <property type="molecule type" value="Genomic_DNA"/>
</dbReference>
<dbReference type="RefSeq" id="WP_371869797.1">
    <property type="nucleotide sequence ID" value="NZ_WKJM01000051.1"/>
</dbReference>
<dbReference type="Proteomes" id="UP000481037">
    <property type="component" value="Unassembled WGS sequence"/>
</dbReference>
<organism evidence="1 2">
    <name type="scientific">Duganella alba</name>
    <dbReference type="NCBI Taxonomy" id="2666081"/>
    <lineage>
        <taxon>Bacteria</taxon>
        <taxon>Pseudomonadati</taxon>
        <taxon>Pseudomonadota</taxon>
        <taxon>Betaproteobacteria</taxon>
        <taxon>Burkholderiales</taxon>
        <taxon>Oxalobacteraceae</taxon>
        <taxon>Telluria group</taxon>
        <taxon>Duganella</taxon>
    </lineage>
</organism>
<accession>A0A6L5QPT8</accession>
<name>A0A6L5QPT8_9BURK</name>
<protein>
    <submittedName>
        <fullName evidence="1">Anti-sigma factor</fullName>
    </submittedName>
</protein>
<sequence>MNAPVTEAELHAWVDGQLPPARHAAVDAYLADHPEQAARLHAYRAQNAALRARFNPVLDEAVPPALGHPPRRWHA</sequence>
<gene>
    <name evidence="1" type="ORF">GJ697_28790</name>
</gene>
<feature type="non-terminal residue" evidence="1">
    <location>
        <position position="75"/>
    </location>
</feature>
<keyword evidence="2" id="KW-1185">Reference proteome</keyword>
<proteinExistence type="predicted"/>
<dbReference type="AlphaFoldDB" id="A0A6L5QPT8"/>